<dbReference type="SUPFAM" id="SSF52833">
    <property type="entry name" value="Thioredoxin-like"/>
    <property type="match status" value="1"/>
</dbReference>
<dbReference type="AlphaFoldDB" id="A0ABD5P5K0"/>
<dbReference type="InterPro" id="IPR036249">
    <property type="entry name" value="Thioredoxin-like_sf"/>
</dbReference>
<sequence>MTTTTDFELPNVATGTDPFRLSEHAAASETDAIVLLFQRDYHCLKCREQVQTVASRYDEFRARNATVVSILPEPVERVRRWQRQYDLPYPLLADESKTTSDQYDQPTRFGVLGSIHDVVGRMPEAVVVDARSDAPTIEWIHRGSHPADRPTVDDLLAQLDDLA</sequence>
<dbReference type="Proteomes" id="UP001595821">
    <property type="component" value="Unassembled WGS sequence"/>
</dbReference>
<feature type="domain" description="Thioredoxin" evidence="1">
    <location>
        <begin position="1"/>
        <end position="163"/>
    </location>
</feature>
<evidence type="ECO:0000259" key="1">
    <source>
        <dbReference type="PROSITE" id="PS51352"/>
    </source>
</evidence>
<gene>
    <name evidence="2" type="ORF">ACFOZ7_21365</name>
</gene>
<protein>
    <submittedName>
        <fullName evidence="2">Redoxin domain-containing protein</fullName>
    </submittedName>
</protein>
<dbReference type="InterPro" id="IPR013766">
    <property type="entry name" value="Thioredoxin_domain"/>
</dbReference>
<dbReference type="InterPro" id="IPR000866">
    <property type="entry name" value="AhpC/TSA"/>
</dbReference>
<dbReference type="GeneID" id="71852093"/>
<dbReference type="Pfam" id="PF00578">
    <property type="entry name" value="AhpC-TSA"/>
    <property type="match status" value="1"/>
</dbReference>
<organism evidence="2 3">
    <name type="scientific">Natribaculum luteum</name>
    <dbReference type="NCBI Taxonomy" id="1586232"/>
    <lineage>
        <taxon>Archaea</taxon>
        <taxon>Methanobacteriati</taxon>
        <taxon>Methanobacteriota</taxon>
        <taxon>Stenosarchaea group</taxon>
        <taxon>Halobacteria</taxon>
        <taxon>Halobacteriales</taxon>
        <taxon>Natrialbaceae</taxon>
        <taxon>Natribaculum</taxon>
    </lineage>
</organism>
<dbReference type="EMBL" id="JBHSDJ010000132">
    <property type="protein sequence ID" value="MFC4249448.1"/>
    <property type="molecule type" value="Genomic_DNA"/>
</dbReference>
<dbReference type="Gene3D" id="3.40.30.10">
    <property type="entry name" value="Glutaredoxin"/>
    <property type="match status" value="1"/>
</dbReference>
<evidence type="ECO:0000313" key="3">
    <source>
        <dbReference type="Proteomes" id="UP001595821"/>
    </source>
</evidence>
<dbReference type="PROSITE" id="PS51352">
    <property type="entry name" value="THIOREDOXIN_2"/>
    <property type="match status" value="1"/>
</dbReference>
<accession>A0ABD5P5K0</accession>
<comment type="caution">
    <text evidence="2">The sequence shown here is derived from an EMBL/GenBank/DDBJ whole genome shotgun (WGS) entry which is preliminary data.</text>
</comment>
<dbReference type="RefSeq" id="WP_246970884.1">
    <property type="nucleotide sequence ID" value="NZ_CP095397.1"/>
</dbReference>
<reference evidence="2 3" key="1">
    <citation type="journal article" date="2014" name="Int. J. Syst. Evol. Microbiol.">
        <title>Complete genome sequence of Corynebacterium casei LMG S-19264T (=DSM 44701T), isolated from a smear-ripened cheese.</title>
        <authorList>
            <consortium name="US DOE Joint Genome Institute (JGI-PGF)"/>
            <person name="Walter F."/>
            <person name="Albersmeier A."/>
            <person name="Kalinowski J."/>
            <person name="Ruckert C."/>
        </authorList>
    </citation>
    <scope>NUCLEOTIDE SEQUENCE [LARGE SCALE GENOMIC DNA]</scope>
    <source>
        <strain evidence="2 3">IBRC-M 10912</strain>
    </source>
</reference>
<evidence type="ECO:0000313" key="2">
    <source>
        <dbReference type="EMBL" id="MFC4249448.1"/>
    </source>
</evidence>
<proteinExistence type="predicted"/>
<name>A0ABD5P5K0_9EURY</name>